<dbReference type="SUPFAM" id="SSF48371">
    <property type="entry name" value="ARM repeat"/>
    <property type="match status" value="1"/>
</dbReference>
<dbReference type="AlphaFoldDB" id="A0AAD7XS67"/>
<proteinExistence type="predicted"/>
<dbReference type="Proteomes" id="UP001230188">
    <property type="component" value="Unassembled WGS sequence"/>
</dbReference>
<evidence type="ECO:0000313" key="3">
    <source>
        <dbReference type="EMBL" id="KAJ8614472.1"/>
    </source>
</evidence>
<organism evidence="3 4">
    <name type="scientific">Chrysophaeum taylorii</name>
    <dbReference type="NCBI Taxonomy" id="2483200"/>
    <lineage>
        <taxon>Eukaryota</taxon>
        <taxon>Sar</taxon>
        <taxon>Stramenopiles</taxon>
        <taxon>Ochrophyta</taxon>
        <taxon>Pelagophyceae</taxon>
        <taxon>Pelagomonadales</taxon>
        <taxon>Pelagomonadaceae</taxon>
        <taxon>Chrysophaeum</taxon>
    </lineage>
</organism>
<dbReference type="InterPro" id="IPR016024">
    <property type="entry name" value="ARM-type_fold"/>
</dbReference>
<dbReference type="Gene3D" id="1.25.10.10">
    <property type="entry name" value="Leucine-rich Repeat Variant"/>
    <property type="match status" value="2"/>
</dbReference>
<accession>A0AAD7XS67</accession>
<dbReference type="EMBL" id="JAQMWT010000005">
    <property type="protein sequence ID" value="KAJ8614472.1"/>
    <property type="molecule type" value="Genomic_DNA"/>
</dbReference>
<evidence type="ECO:0000256" key="2">
    <source>
        <dbReference type="PROSITE-ProRule" id="PRU00259"/>
    </source>
</evidence>
<sequence>MGMTASSAAPLTVNRLVRRKHVSKHRLLRQLVGGGLAVKGASMANVVSGSEGGATSSDGSASETDSCIEVEPASAAARRYQPSTFRWIRRLPDDDEIVPAYYAVRNAPDALVELNAELVVLVLSFLGPGERHATAATSLCWAHRERVRENLNVWLPLCTGPPWYARLAATRGKCARELRRLHRGSLEAVAKKTLAAAEVQDLADTMLAFRDVAGVQRACLDHLVQLLHSETKRQLALGTSVTNRVVDALHKYAYDADLQSIALHCVVFLARPIGGAEGMIYQKGMTSTGLDAFLHGGISAVLHAMVAHATREDVQAMGCWSLVNLALNRQQKLQLLALDGIGRVLDAMTRHPAALEVQFRGLFALINLVIPEVAPVSPLFPILNGVQAHRPHHLANATASPRPHVPHRRASLGVVDESTNQRVVAAVLDAMTAFPESEKLVRCGCLVLHNLSLRESNIPFLLSAGVSTPLLRAANTHADYDVKRSAQSTLRRLRILPPQDQDPAFAV</sequence>
<name>A0AAD7XS67_9STRA</name>
<dbReference type="PANTHER" id="PTHR22895:SF0">
    <property type="entry name" value="ARMADILLO REPEAT-CONTAINING PROTEIN 6"/>
    <property type="match status" value="1"/>
</dbReference>
<feature type="repeat" description="ARM" evidence="2">
    <location>
        <begin position="296"/>
        <end position="340"/>
    </location>
</feature>
<reference evidence="3" key="1">
    <citation type="submission" date="2023-01" db="EMBL/GenBank/DDBJ databases">
        <title>Metagenome sequencing of chrysophaentin producing Chrysophaeum taylorii.</title>
        <authorList>
            <person name="Davison J."/>
            <person name="Bewley C."/>
        </authorList>
    </citation>
    <scope>NUCLEOTIDE SEQUENCE</scope>
    <source>
        <strain evidence="3">NIES-1699</strain>
    </source>
</reference>
<comment type="caution">
    <text evidence="3">The sequence shown here is derived from an EMBL/GenBank/DDBJ whole genome shotgun (WGS) entry which is preliminary data.</text>
</comment>
<protein>
    <submittedName>
        <fullName evidence="3">Uncharacterized protein</fullName>
    </submittedName>
</protein>
<dbReference type="PANTHER" id="PTHR22895">
    <property type="entry name" value="ARMADILLO REPEAT-CONTAINING PROTEIN 6"/>
    <property type="match status" value="1"/>
</dbReference>
<evidence type="ECO:0000313" key="4">
    <source>
        <dbReference type="Proteomes" id="UP001230188"/>
    </source>
</evidence>
<dbReference type="InterPro" id="IPR011989">
    <property type="entry name" value="ARM-like"/>
</dbReference>
<evidence type="ECO:0000256" key="1">
    <source>
        <dbReference type="ARBA" id="ARBA00022737"/>
    </source>
</evidence>
<gene>
    <name evidence="3" type="ORF">CTAYLR_000851</name>
</gene>
<dbReference type="InterPro" id="IPR000225">
    <property type="entry name" value="Armadillo"/>
</dbReference>
<dbReference type="PROSITE" id="PS50176">
    <property type="entry name" value="ARM_REPEAT"/>
    <property type="match status" value="1"/>
</dbReference>
<keyword evidence="1" id="KW-0677">Repeat</keyword>
<keyword evidence="4" id="KW-1185">Reference proteome</keyword>